<keyword evidence="1" id="KW-0812">Transmembrane</keyword>
<gene>
    <name evidence="2" type="ORF">CA13_46070</name>
</gene>
<dbReference type="AlphaFoldDB" id="A0A5C5Z773"/>
<evidence type="ECO:0000313" key="2">
    <source>
        <dbReference type="EMBL" id="TWT83144.1"/>
    </source>
</evidence>
<keyword evidence="1" id="KW-1133">Transmembrane helix</keyword>
<feature type="transmembrane region" description="Helical" evidence="1">
    <location>
        <begin position="12"/>
        <end position="36"/>
    </location>
</feature>
<proteinExistence type="predicted"/>
<keyword evidence="3" id="KW-1185">Reference proteome</keyword>
<protein>
    <submittedName>
        <fullName evidence="2">Uncharacterized protein</fullName>
    </submittedName>
</protein>
<accession>A0A5C5Z773</accession>
<evidence type="ECO:0000256" key="1">
    <source>
        <dbReference type="SAM" id="Phobius"/>
    </source>
</evidence>
<keyword evidence="1" id="KW-0472">Membrane</keyword>
<organism evidence="2 3">
    <name type="scientific">Novipirellula herctigrandis</name>
    <dbReference type="NCBI Taxonomy" id="2527986"/>
    <lineage>
        <taxon>Bacteria</taxon>
        <taxon>Pseudomonadati</taxon>
        <taxon>Planctomycetota</taxon>
        <taxon>Planctomycetia</taxon>
        <taxon>Pirellulales</taxon>
        <taxon>Pirellulaceae</taxon>
        <taxon>Novipirellula</taxon>
    </lineage>
</organism>
<dbReference type="EMBL" id="SJPJ01000001">
    <property type="protein sequence ID" value="TWT83144.1"/>
    <property type="molecule type" value="Genomic_DNA"/>
</dbReference>
<name>A0A5C5Z773_9BACT</name>
<reference evidence="2 3" key="1">
    <citation type="submission" date="2019-02" db="EMBL/GenBank/DDBJ databases">
        <title>Deep-cultivation of Planctomycetes and their phenomic and genomic characterization uncovers novel biology.</title>
        <authorList>
            <person name="Wiegand S."/>
            <person name="Jogler M."/>
            <person name="Boedeker C."/>
            <person name="Pinto D."/>
            <person name="Vollmers J."/>
            <person name="Rivas-Marin E."/>
            <person name="Kohn T."/>
            <person name="Peeters S.H."/>
            <person name="Heuer A."/>
            <person name="Rast P."/>
            <person name="Oberbeckmann S."/>
            <person name="Bunk B."/>
            <person name="Jeske O."/>
            <person name="Meyerdierks A."/>
            <person name="Storesund J.E."/>
            <person name="Kallscheuer N."/>
            <person name="Luecker S."/>
            <person name="Lage O.M."/>
            <person name="Pohl T."/>
            <person name="Merkel B.J."/>
            <person name="Hornburger P."/>
            <person name="Mueller R.-W."/>
            <person name="Bruemmer F."/>
            <person name="Labrenz M."/>
            <person name="Spormann A.M."/>
            <person name="Op Den Camp H."/>
            <person name="Overmann J."/>
            <person name="Amann R."/>
            <person name="Jetten M.S.M."/>
            <person name="Mascher T."/>
            <person name="Medema M.H."/>
            <person name="Devos D.P."/>
            <person name="Kaster A.-K."/>
            <person name="Ovreas L."/>
            <person name="Rohde M."/>
            <person name="Galperin M.Y."/>
            <person name="Jogler C."/>
        </authorList>
    </citation>
    <scope>NUCLEOTIDE SEQUENCE [LARGE SCALE GENOMIC DNA]</scope>
    <source>
        <strain evidence="2 3">CA13</strain>
    </source>
</reference>
<evidence type="ECO:0000313" key="3">
    <source>
        <dbReference type="Proteomes" id="UP000315010"/>
    </source>
</evidence>
<dbReference type="RefSeq" id="WP_146400106.1">
    <property type="nucleotide sequence ID" value="NZ_SJPJ01000001.1"/>
</dbReference>
<dbReference type="Proteomes" id="UP000315010">
    <property type="component" value="Unassembled WGS sequence"/>
</dbReference>
<comment type="caution">
    <text evidence="2">The sequence shown here is derived from an EMBL/GenBank/DDBJ whole genome shotgun (WGS) entry which is preliminary data.</text>
</comment>
<sequence>MNRDNYRSIGAIIGITLGVTVMFALSFGGLVAGFFFGAGGAVLGGMSGERIFAWRQTRGER</sequence>